<protein>
    <recommendedName>
        <fullName evidence="3">No apical meristem-associated C-terminal domain-containing protein</fullName>
    </recommendedName>
</protein>
<evidence type="ECO:0000313" key="5">
    <source>
        <dbReference type="Proteomes" id="UP000603453"/>
    </source>
</evidence>
<dbReference type="Proteomes" id="UP000603453">
    <property type="component" value="Unassembled WGS sequence"/>
</dbReference>
<evidence type="ECO:0000256" key="1">
    <source>
        <dbReference type="SAM" id="Coils"/>
    </source>
</evidence>
<gene>
    <name evidence="4" type="ORF">INT47_000649</name>
</gene>
<feature type="domain" description="No apical meristem-associated C-terminal" evidence="3">
    <location>
        <begin position="13"/>
        <end position="195"/>
    </location>
</feature>
<accession>A0A8H7RKF6</accession>
<name>A0A8H7RKF6_9FUNG</name>
<dbReference type="OrthoDB" id="10068079at2759"/>
<proteinExistence type="predicted"/>
<keyword evidence="1" id="KW-0175">Coiled coil</keyword>
<evidence type="ECO:0000313" key="4">
    <source>
        <dbReference type="EMBL" id="KAG2212672.1"/>
    </source>
</evidence>
<feature type="compositionally biased region" description="Basic and acidic residues" evidence="2">
    <location>
        <begin position="73"/>
        <end position="103"/>
    </location>
</feature>
<feature type="region of interest" description="Disordered" evidence="2">
    <location>
        <begin position="52"/>
        <end position="103"/>
    </location>
</feature>
<comment type="caution">
    <text evidence="4">The sequence shown here is derived from an EMBL/GenBank/DDBJ whole genome shotgun (WGS) entry which is preliminary data.</text>
</comment>
<keyword evidence="5" id="KW-1185">Reference proteome</keyword>
<reference evidence="4" key="1">
    <citation type="submission" date="2020-12" db="EMBL/GenBank/DDBJ databases">
        <title>Metabolic potential, ecology and presence of endohyphal bacteria is reflected in genomic diversity of Mucoromycotina.</title>
        <authorList>
            <person name="Muszewska A."/>
            <person name="Okrasinska A."/>
            <person name="Steczkiewicz K."/>
            <person name="Drgas O."/>
            <person name="Orlowska M."/>
            <person name="Perlinska-Lenart U."/>
            <person name="Aleksandrzak-Piekarczyk T."/>
            <person name="Szatraj K."/>
            <person name="Zielenkiewicz U."/>
            <person name="Pilsyk S."/>
            <person name="Malc E."/>
            <person name="Mieczkowski P."/>
            <person name="Kruszewska J.S."/>
            <person name="Biernat P."/>
            <person name="Pawlowska J."/>
        </authorList>
    </citation>
    <scope>NUCLEOTIDE SEQUENCE</scope>
    <source>
        <strain evidence="4">WA0000017839</strain>
    </source>
</reference>
<feature type="region of interest" description="Disordered" evidence="2">
    <location>
        <begin position="215"/>
        <end position="236"/>
    </location>
</feature>
<dbReference type="AlphaFoldDB" id="A0A8H7RKF6"/>
<feature type="compositionally biased region" description="Polar residues" evidence="2">
    <location>
        <begin position="215"/>
        <end position="224"/>
    </location>
</feature>
<dbReference type="InterPro" id="IPR029466">
    <property type="entry name" value="NAM-associated_C"/>
</dbReference>
<sequence>MKMYRDKEGKDSKGFVFSHCWKILEKSDGWLNRPGAVTNKYKERRVARIIPNESDDDEYPAVHPAESTSIGERPARPRMVEIRSVEPTVAEERPAESRVVEERPAEPIVVDERPTEARVVDERPMGGTIVEESECDEKLDLATILQEFVASNEKKVKLAEEKMRWKRDREILMTDPSTITFKRYRTYIEKKQDEIMDRMLEEDLVEEDNRRQSFYTPPVSTYDTDSIENEDGPAWRTSLNDSIGALEDELEDKKADIAKAEQKLGIMKQLL</sequence>
<evidence type="ECO:0000259" key="3">
    <source>
        <dbReference type="Pfam" id="PF14303"/>
    </source>
</evidence>
<dbReference type="Pfam" id="PF14303">
    <property type="entry name" value="NAM-associated"/>
    <property type="match status" value="1"/>
</dbReference>
<dbReference type="EMBL" id="JAEPRD010000005">
    <property type="protein sequence ID" value="KAG2212672.1"/>
    <property type="molecule type" value="Genomic_DNA"/>
</dbReference>
<evidence type="ECO:0000256" key="2">
    <source>
        <dbReference type="SAM" id="MobiDB-lite"/>
    </source>
</evidence>
<feature type="coiled-coil region" evidence="1">
    <location>
        <begin position="236"/>
        <end position="270"/>
    </location>
</feature>
<organism evidence="4 5">
    <name type="scientific">Mucor saturninus</name>
    <dbReference type="NCBI Taxonomy" id="64648"/>
    <lineage>
        <taxon>Eukaryota</taxon>
        <taxon>Fungi</taxon>
        <taxon>Fungi incertae sedis</taxon>
        <taxon>Mucoromycota</taxon>
        <taxon>Mucoromycotina</taxon>
        <taxon>Mucoromycetes</taxon>
        <taxon>Mucorales</taxon>
        <taxon>Mucorineae</taxon>
        <taxon>Mucoraceae</taxon>
        <taxon>Mucor</taxon>
    </lineage>
</organism>